<dbReference type="FunFam" id="3.40.309.10:FF:000003">
    <property type="entry name" value="Aldehyde dehydrogenase"/>
    <property type="match status" value="1"/>
</dbReference>
<accession>A0A1E8EZL4</accession>
<dbReference type="GO" id="GO:0006081">
    <property type="term" value="P:aldehyde metabolic process"/>
    <property type="evidence" value="ECO:0007669"/>
    <property type="project" value="InterPro"/>
</dbReference>
<sequence>MINIIKSQREFFNKNITKDIGFRIAQLKKLKKVILQNEENILNSLKKDLNKSPFESYTTEIGFVINEINYMIKNIKKFSKTKKVKTPIIYFGASSYIVSEPVGIALIIGPWNYPFQLNIAPLVGSIAAGNCSTIKPSEYSPNVSNVIEKIIKENFNENYITVIQGDSKISKELLCQKFDYIFFTGSTSIGKLVMEAASKNLTPVTLELGGKSPCIVDKEVALNLAAKRIAWGKFLNAGQTCVAPDYVLINKSVKEEFIINVKKQIKDFYGDNPLLSKDYVKIINKNHFNRLLNLLNQGNIVVGGNIDKKNLFISPTIIDNVSSDSTLMNEEIFGPILPIIEYENLDDTIKFINTKPKPLALYIFSSNNKNINKIINSTSSGGITINDTLIHMTTNYLPFGGVGESGMGSYHGKASFDTFSHKKSILKNQTKFDLKLKYPPYNTPLKFIKKILNLL</sequence>
<dbReference type="SUPFAM" id="SSF53720">
    <property type="entry name" value="ALDH-like"/>
    <property type="match status" value="1"/>
</dbReference>
<dbReference type="Gene3D" id="3.40.605.10">
    <property type="entry name" value="Aldehyde Dehydrogenase, Chain A, domain 1"/>
    <property type="match status" value="1"/>
</dbReference>
<dbReference type="PATRIC" id="fig|1121290.3.peg.953"/>
<proteinExistence type="inferred from homology"/>
<dbReference type="CDD" id="cd07136">
    <property type="entry name" value="ALDH_YwdH-P39616"/>
    <property type="match status" value="1"/>
</dbReference>
<dbReference type="InterPro" id="IPR015590">
    <property type="entry name" value="Aldehyde_DH_dom"/>
</dbReference>
<comment type="caution">
    <text evidence="9">The sequence shown here is derived from an EMBL/GenBank/DDBJ whole genome shotgun (WGS) entry which is preliminary data.</text>
</comment>
<feature type="active site" evidence="5 6">
    <location>
        <position position="207"/>
    </location>
</feature>
<keyword evidence="3" id="KW-0520">NAD</keyword>
<dbReference type="RefSeq" id="WP_101495387.1">
    <property type="nucleotide sequence ID" value="NZ_LZFO01000010.1"/>
</dbReference>
<evidence type="ECO:0000256" key="5">
    <source>
        <dbReference type="PIRSR" id="PIRSR036492-1"/>
    </source>
</evidence>
<evidence type="ECO:0000259" key="8">
    <source>
        <dbReference type="Pfam" id="PF00171"/>
    </source>
</evidence>
<evidence type="ECO:0000256" key="2">
    <source>
        <dbReference type="ARBA" id="ARBA00023002"/>
    </source>
</evidence>
<dbReference type="InterPro" id="IPR016161">
    <property type="entry name" value="Ald_DH/histidinol_DH"/>
</dbReference>
<keyword evidence="10" id="KW-1185">Reference proteome</keyword>
<name>A0A1E8EZL4_9CLOT</name>
<evidence type="ECO:0000256" key="1">
    <source>
        <dbReference type="ARBA" id="ARBA00009986"/>
    </source>
</evidence>
<dbReference type="InterPro" id="IPR016163">
    <property type="entry name" value="Ald_DH_C"/>
</dbReference>
<organism evidence="9 10">
    <name type="scientific">Clostridium acetireducens DSM 10703</name>
    <dbReference type="NCBI Taxonomy" id="1121290"/>
    <lineage>
        <taxon>Bacteria</taxon>
        <taxon>Bacillati</taxon>
        <taxon>Bacillota</taxon>
        <taxon>Clostridia</taxon>
        <taxon>Eubacteriales</taxon>
        <taxon>Clostridiaceae</taxon>
        <taxon>Clostridium</taxon>
    </lineage>
</organism>
<dbReference type="EMBL" id="LZFO01000010">
    <property type="protein sequence ID" value="OFI06607.1"/>
    <property type="molecule type" value="Genomic_DNA"/>
</dbReference>
<dbReference type="PROSITE" id="PS00070">
    <property type="entry name" value="ALDEHYDE_DEHYDR_CYS"/>
    <property type="match status" value="1"/>
</dbReference>
<dbReference type="FunFam" id="3.40.605.10:FF:000004">
    <property type="entry name" value="Aldehyde dehydrogenase"/>
    <property type="match status" value="1"/>
</dbReference>
<protein>
    <recommendedName>
        <fullName evidence="4">Aldehyde dehydrogenase</fullName>
    </recommendedName>
</protein>
<evidence type="ECO:0000256" key="4">
    <source>
        <dbReference type="PIRNR" id="PIRNR036492"/>
    </source>
</evidence>
<keyword evidence="2 4" id="KW-0560">Oxidoreductase</keyword>
<dbReference type="OrthoDB" id="9762913at2"/>
<dbReference type="GO" id="GO:0004029">
    <property type="term" value="F:aldehyde dehydrogenase (NAD+) activity"/>
    <property type="evidence" value="ECO:0007669"/>
    <property type="project" value="TreeGrafter"/>
</dbReference>
<dbReference type="STRING" id="1121290.CLAOCE_09490"/>
<dbReference type="InterPro" id="IPR029510">
    <property type="entry name" value="Ald_DH_CS_GLU"/>
</dbReference>
<dbReference type="GO" id="GO:0005737">
    <property type="term" value="C:cytoplasm"/>
    <property type="evidence" value="ECO:0007669"/>
    <property type="project" value="TreeGrafter"/>
</dbReference>
<dbReference type="Proteomes" id="UP000175744">
    <property type="component" value="Unassembled WGS sequence"/>
</dbReference>
<dbReference type="PANTHER" id="PTHR43570:SF16">
    <property type="entry name" value="ALDEHYDE DEHYDROGENASE TYPE III, ISOFORM Q"/>
    <property type="match status" value="1"/>
</dbReference>
<reference evidence="9 10" key="1">
    <citation type="submission" date="2016-06" db="EMBL/GenBank/DDBJ databases">
        <title>Genome sequence of Clostridium acetireducens DSM 10703.</title>
        <authorList>
            <person name="Poehlein A."/>
            <person name="Fluechter S."/>
            <person name="Duerre P."/>
            <person name="Daniel R."/>
        </authorList>
    </citation>
    <scope>NUCLEOTIDE SEQUENCE [LARGE SCALE GENOMIC DNA]</scope>
    <source>
        <strain evidence="9 10">DSM 10703</strain>
    </source>
</reference>
<dbReference type="PIRSF" id="PIRSF036492">
    <property type="entry name" value="ALDH"/>
    <property type="match status" value="1"/>
</dbReference>
<comment type="similarity">
    <text evidence="1 4 7">Belongs to the aldehyde dehydrogenase family.</text>
</comment>
<dbReference type="AlphaFoldDB" id="A0A1E8EZL4"/>
<dbReference type="Gene3D" id="3.40.309.10">
    <property type="entry name" value="Aldehyde Dehydrogenase, Chain A, domain 2"/>
    <property type="match status" value="1"/>
</dbReference>
<dbReference type="InterPro" id="IPR012394">
    <property type="entry name" value="Aldehyde_DH_NAD(P)"/>
</dbReference>
<dbReference type="InterPro" id="IPR016162">
    <property type="entry name" value="Ald_DH_N"/>
</dbReference>
<feature type="domain" description="Aldehyde dehydrogenase" evidence="8">
    <location>
        <begin position="20"/>
        <end position="425"/>
    </location>
</feature>
<evidence type="ECO:0000313" key="9">
    <source>
        <dbReference type="EMBL" id="OFI06607.1"/>
    </source>
</evidence>
<feature type="active site" evidence="5">
    <location>
        <position position="241"/>
    </location>
</feature>
<dbReference type="PANTHER" id="PTHR43570">
    <property type="entry name" value="ALDEHYDE DEHYDROGENASE"/>
    <property type="match status" value="1"/>
</dbReference>
<evidence type="ECO:0000256" key="6">
    <source>
        <dbReference type="PROSITE-ProRule" id="PRU10007"/>
    </source>
</evidence>
<dbReference type="Pfam" id="PF00171">
    <property type="entry name" value="Aldedh"/>
    <property type="match status" value="1"/>
</dbReference>
<dbReference type="InterPro" id="IPR016160">
    <property type="entry name" value="Ald_DH_CS_CYS"/>
</dbReference>
<gene>
    <name evidence="9" type="primary">alkH</name>
    <name evidence="9" type="ORF">CLOACE_09490</name>
</gene>
<evidence type="ECO:0000256" key="7">
    <source>
        <dbReference type="RuleBase" id="RU003345"/>
    </source>
</evidence>
<evidence type="ECO:0000313" key="10">
    <source>
        <dbReference type="Proteomes" id="UP000175744"/>
    </source>
</evidence>
<dbReference type="PROSITE" id="PS00687">
    <property type="entry name" value="ALDEHYDE_DEHYDR_GLU"/>
    <property type="match status" value="1"/>
</dbReference>
<evidence type="ECO:0000256" key="3">
    <source>
        <dbReference type="ARBA" id="ARBA00023027"/>
    </source>
</evidence>